<evidence type="ECO:0000313" key="2">
    <source>
        <dbReference type="Proteomes" id="UP000198287"/>
    </source>
</evidence>
<accession>A0A226DY64</accession>
<gene>
    <name evidence="1" type="ORF">Fcan01_15974</name>
</gene>
<keyword evidence="2" id="KW-1185">Reference proteome</keyword>
<dbReference type="EMBL" id="LNIX01000010">
    <property type="protein sequence ID" value="OXA49754.1"/>
    <property type="molecule type" value="Genomic_DNA"/>
</dbReference>
<dbReference type="OrthoDB" id="5803015at2759"/>
<sequence length="365" mass="40273">MRKRSHLFMDGHILRAASFHDVHAEDVNCVEDDGLRGKETFPGFCCKSAVNQGASDEASRVSKERKMALLNVIQEKRSILFGKISEVDNKQRHLGWMEVLSSAQSLQIVSAERDFAFVRDKIWGVWKSRAMSKRENMTRKGKGGGREKPLNEVDTLILDILEGDLPIKIEEVHGSADSVVDEADINGEDENATEVEVVEGLWIHKFSPPGGKFPPLVPIFLVLTVILGRAELGNSANTVELMGVVANVSTCGGAGNSIQLRISGCEGYCQLLPGQEYECEEDFMPSEAADSLSLRLEICHRGACFIYLSAEIPNSSVVPGLVYTAKYSITPTEMFTGQTVRFYAFIFHTDNSIMETCISAFVDIL</sequence>
<dbReference type="Proteomes" id="UP000198287">
    <property type="component" value="Unassembled WGS sequence"/>
</dbReference>
<name>A0A226DY64_FOLCA</name>
<reference evidence="1 2" key="1">
    <citation type="submission" date="2015-12" db="EMBL/GenBank/DDBJ databases">
        <title>The genome of Folsomia candida.</title>
        <authorList>
            <person name="Faddeeva A."/>
            <person name="Derks M.F."/>
            <person name="Anvar Y."/>
            <person name="Smit S."/>
            <person name="Van Straalen N."/>
            <person name="Roelofs D."/>
        </authorList>
    </citation>
    <scope>NUCLEOTIDE SEQUENCE [LARGE SCALE GENOMIC DNA]</scope>
    <source>
        <strain evidence="1 2">VU population</strain>
        <tissue evidence="1">Whole body</tissue>
    </source>
</reference>
<comment type="caution">
    <text evidence="1">The sequence shown here is derived from an EMBL/GenBank/DDBJ whole genome shotgun (WGS) entry which is preliminary data.</text>
</comment>
<evidence type="ECO:0000313" key="1">
    <source>
        <dbReference type="EMBL" id="OXA49754.1"/>
    </source>
</evidence>
<organism evidence="1 2">
    <name type="scientific">Folsomia candida</name>
    <name type="common">Springtail</name>
    <dbReference type="NCBI Taxonomy" id="158441"/>
    <lineage>
        <taxon>Eukaryota</taxon>
        <taxon>Metazoa</taxon>
        <taxon>Ecdysozoa</taxon>
        <taxon>Arthropoda</taxon>
        <taxon>Hexapoda</taxon>
        <taxon>Collembola</taxon>
        <taxon>Entomobryomorpha</taxon>
        <taxon>Isotomoidea</taxon>
        <taxon>Isotomidae</taxon>
        <taxon>Proisotominae</taxon>
        <taxon>Folsomia</taxon>
    </lineage>
</organism>
<protein>
    <submittedName>
        <fullName evidence="1">Uncharacterized protein</fullName>
    </submittedName>
</protein>
<proteinExistence type="predicted"/>
<dbReference type="AlphaFoldDB" id="A0A226DY64"/>